<evidence type="ECO:0000313" key="2">
    <source>
        <dbReference type="EMBL" id="KAF2965534.1"/>
    </source>
</evidence>
<sequence>MDPTSKPETDQNVPSLGIENPPESEAADYQSDGLDSPFDPDTNNANTHMSNDELNKTLATRDCYTLFKSFNKIELLEDAKRREQLGSIPTTLCNEAIPLFEHGDNHYQLHFSYTWMKAIHTFTSIGESSPGTPDWYVHCLAAVTKQGHMDIVTWPLMIIPLGKLFVNTRGRSIWTGYEMFVSNKLGVWAIYVPNEHLTVPWDNDLFGTKKLALLWPSLSNLESATYKEAKIYIGLNMPYIYDPNPLVHRFCLLEISTGDILNVMKSPYRDIQPNIRLSSEQLNIRYMDLAGRQLLLLAKENADKPFIKLSAGGESMRDYNRDKYLSERSLLLRATVCNSRQIVDMILESDDVNAYASEKDFSDVSMLYLAHQFKMEALVKHMLKLINPNIPRLLGKNPFNIAIQRHGPELMKLLLEAGKVDVAQLESREILGDDVRERVSPMNGRGSKPGVALALEGLDLFANEELYMEWYDWWCYYEKREVNREE</sequence>
<feature type="region of interest" description="Disordered" evidence="1">
    <location>
        <begin position="1"/>
        <end position="51"/>
    </location>
</feature>
<accession>A0A7C8MTW6</accession>
<evidence type="ECO:0000256" key="1">
    <source>
        <dbReference type="SAM" id="MobiDB-lite"/>
    </source>
</evidence>
<proteinExistence type="predicted"/>
<name>A0A7C8MTW6_9PEZI</name>
<dbReference type="EMBL" id="WUBL01000113">
    <property type="protein sequence ID" value="KAF2965534.1"/>
    <property type="molecule type" value="Genomic_DNA"/>
</dbReference>
<dbReference type="OrthoDB" id="341259at2759"/>
<evidence type="ECO:0000313" key="3">
    <source>
        <dbReference type="Proteomes" id="UP000481858"/>
    </source>
</evidence>
<dbReference type="AlphaFoldDB" id="A0A7C8MTW6"/>
<reference evidence="2 3" key="1">
    <citation type="submission" date="2019-12" db="EMBL/GenBank/DDBJ databases">
        <title>Draft genome sequence of the ascomycete Xylaria multiplex DSM 110363.</title>
        <authorList>
            <person name="Buettner E."/>
            <person name="Kellner H."/>
        </authorList>
    </citation>
    <scope>NUCLEOTIDE SEQUENCE [LARGE SCALE GENOMIC DNA]</scope>
    <source>
        <strain evidence="2 3">DSM 110363</strain>
    </source>
</reference>
<organism evidence="2 3">
    <name type="scientific">Xylaria multiplex</name>
    <dbReference type="NCBI Taxonomy" id="323545"/>
    <lineage>
        <taxon>Eukaryota</taxon>
        <taxon>Fungi</taxon>
        <taxon>Dikarya</taxon>
        <taxon>Ascomycota</taxon>
        <taxon>Pezizomycotina</taxon>
        <taxon>Sordariomycetes</taxon>
        <taxon>Xylariomycetidae</taxon>
        <taxon>Xylariales</taxon>
        <taxon>Xylariaceae</taxon>
        <taxon>Xylaria</taxon>
    </lineage>
</organism>
<dbReference type="InParanoid" id="A0A7C8MTW6"/>
<keyword evidence="3" id="KW-1185">Reference proteome</keyword>
<dbReference type="InterPro" id="IPR036770">
    <property type="entry name" value="Ankyrin_rpt-contain_sf"/>
</dbReference>
<protein>
    <submittedName>
        <fullName evidence="2">Uncharacterized protein</fullName>
    </submittedName>
</protein>
<dbReference type="Gene3D" id="1.25.40.20">
    <property type="entry name" value="Ankyrin repeat-containing domain"/>
    <property type="match status" value="1"/>
</dbReference>
<dbReference type="Proteomes" id="UP000481858">
    <property type="component" value="Unassembled WGS sequence"/>
</dbReference>
<gene>
    <name evidence="2" type="ORF">GQX73_g8067</name>
</gene>
<comment type="caution">
    <text evidence="2">The sequence shown here is derived from an EMBL/GenBank/DDBJ whole genome shotgun (WGS) entry which is preliminary data.</text>
</comment>
<dbReference type="SUPFAM" id="SSF48403">
    <property type="entry name" value="Ankyrin repeat"/>
    <property type="match status" value="1"/>
</dbReference>